<dbReference type="InterPro" id="IPR027417">
    <property type="entry name" value="P-loop_NTPase"/>
</dbReference>
<dbReference type="AlphaFoldDB" id="A0A3B0WX46"/>
<sequence length="151" mass="17814">MSYWWELMNDNTGVLLLKRDHDEIYNSFIRLKWREKNNESKADVMKRIKDHISTAELALKKYNIPYISVDYSDFKNNPVDTANKINSFFNLNLTSNDLGFNKKLNTSGLQGKIIKFTDMIGNMLSDPVRKKIKKIIPVFVWKLIYPNKYTK</sequence>
<proteinExistence type="predicted"/>
<reference evidence="1" key="1">
    <citation type="submission" date="2018-06" db="EMBL/GenBank/DDBJ databases">
        <authorList>
            <person name="Zhirakovskaya E."/>
        </authorList>
    </citation>
    <scope>NUCLEOTIDE SEQUENCE</scope>
</reference>
<gene>
    <name evidence="1" type="ORF">MNBD_GAMMA07-523</name>
</gene>
<dbReference type="SUPFAM" id="SSF52540">
    <property type="entry name" value="P-loop containing nucleoside triphosphate hydrolases"/>
    <property type="match status" value="1"/>
</dbReference>
<protein>
    <submittedName>
        <fullName evidence="1">Uncharacterized protein</fullName>
    </submittedName>
</protein>
<name>A0A3B0WX46_9ZZZZ</name>
<dbReference type="Gene3D" id="3.40.50.300">
    <property type="entry name" value="P-loop containing nucleotide triphosphate hydrolases"/>
    <property type="match status" value="1"/>
</dbReference>
<evidence type="ECO:0000313" key="1">
    <source>
        <dbReference type="EMBL" id="VAW55792.1"/>
    </source>
</evidence>
<organism evidence="1">
    <name type="scientific">hydrothermal vent metagenome</name>
    <dbReference type="NCBI Taxonomy" id="652676"/>
    <lineage>
        <taxon>unclassified sequences</taxon>
        <taxon>metagenomes</taxon>
        <taxon>ecological metagenomes</taxon>
    </lineage>
</organism>
<accession>A0A3B0WX46</accession>
<dbReference type="EMBL" id="UOFF01000118">
    <property type="protein sequence ID" value="VAW55792.1"/>
    <property type="molecule type" value="Genomic_DNA"/>
</dbReference>